<evidence type="ECO:0000259" key="2">
    <source>
        <dbReference type="Pfam" id="PF26227"/>
    </source>
</evidence>
<gene>
    <name evidence="3" type="ORF">BDK61_4727</name>
</gene>
<comment type="caution">
    <text evidence="3">The sequence shown here is derived from an EMBL/GenBank/DDBJ whole genome shotgun (WGS) entry which is preliminary data.</text>
</comment>
<dbReference type="Proteomes" id="UP000268233">
    <property type="component" value="Unassembled WGS sequence"/>
</dbReference>
<accession>A0A495QQD1</accession>
<evidence type="ECO:0000313" key="3">
    <source>
        <dbReference type="EMBL" id="RKS75183.1"/>
    </source>
</evidence>
<dbReference type="GeneID" id="64825491"/>
<feature type="domain" description="DUF8053" evidence="2">
    <location>
        <begin position="4"/>
        <end position="58"/>
    </location>
</feature>
<feature type="region of interest" description="Disordered" evidence="1">
    <location>
        <begin position="65"/>
        <end position="85"/>
    </location>
</feature>
<evidence type="ECO:0000256" key="1">
    <source>
        <dbReference type="SAM" id="MobiDB-lite"/>
    </source>
</evidence>
<name>A0A495QQD1_9EURY</name>
<evidence type="ECO:0000313" key="4">
    <source>
        <dbReference type="Proteomes" id="UP000268233"/>
    </source>
</evidence>
<sequence length="85" mass="9147">MPSINKLNVRGNSGMVTIPKDELDMCGLLDEDGTPDTEIQFLVKMEQPGEWRISVLDESCVDDSWYTGDTPETGVQVGAGGGSRG</sequence>
<proteinExistence type="predicted"/>
<dbReference type="EMBL" id="RBWW01000004">
    <property type="protein sequence ID" value="RKS75183.1"/>
    <property type="molecule type" value="Genomic_DNA"/>
</dbReference>
<protein>
    <recommendedName>
        <fullName evidence="2">DUF8053 domain-containing protein</fullName>
    </recommendedName>
</protein>
<dbReference type="AlphaFoldDB" id="A0A495QQD1"/>
<reference evidence="3 4" key="1">
    <citation type="submission" date="2018-10" db="EMBL/GenBank/DDBJ databases">
        <title>Genomic Encyclopedia of Archaeal and Bacterial Type Strains, Phase II (KMG-II): from individual species to whole genera.</title>
        <authorList>
            <person name="Goeker M."/>
        </authorList>
    </citation>
    <scope>NUCLEOTIDE SEQUENCE [LARGE SCALE GENOMIC DNA]</scope>
    <source>
        <strain evidence="3 4">DSM 11927</strain>
    </source>
</reference>
<organism evidence="3 4">
    <name type="scientific">Haloarcula quadrata</name>
    <dbReference type="NCBI Taxonomy" id="182779"/>
    <lineage>
        <taxon>Archaea</taxon>
        <taxon>Methanobacteriati</taxon>
        <taxon>Methanobacteriota</taxon>
        <taxon>Stenosarchaea group</taxon>
        <taxon>Halobacteria</taxon>
        <taxon>Halobacteriales</taxon>
        <taxon>Haloarculaceae</taxon>
        <taxon>Haloarcula</taxon>
    </lineage>
</organism>
<dbReference type="InterPro" id="IPR058366">
    <property type="entry name" value="DUF8053"/>
</dbReference>
<dbReference type="Pfam" id="PF26227">
    <property type="entry name" value="DUF8053"/>
    <property type="match status" value="1"/>
</dbReference>
<dbReference type="RefSeq" id="WP_004966314.1">
    <property type="nucleotide sequence ID" value="NZ_RBWW01000004.1"/>
</dbReference>
<keyword evidence="4" id="KW-1185">Reference proteome</keyword>